<evidence type="ECO:0000313" key="1">
    <source>
        <dbReference type="EMBL" id="SHE36914.1"/>
    </source>
</evidence>
<protein>
    <submittedName>
        <fullName evidence="1">Uncharacterized protein</fullName>
    </submittedName>
</protein>
<sequence>MKKKKYALAFFLAAMDKGFRERIFLELFYGNVNFLSYEKDDLERKGLLHRTVTRRFYQVLRKEAESNDSNSFPIINEQLCVANYESKLDH</sequence>
<keyword evidence="2" id="KW-1185">Reference proteome</keyword>
<reference evidence="1 2" key="1">
    <citation type="submission" date="2016-11" db="EMBL/GenBank/DDBJ databases">
        <authorList>
            <person name="Jaros S."/>
            <person name="Januszkiewicz K."/>
            <person name="Wedrychowicz H."/>
        </authorList>
    </citation>
    <scope>NUCLEOTIDE SEQUENCE [LARGE SCALE GENOMIC DNA]</scope>
    <source>
        <strain evidence="1 2">DSM 44666</strain>
    </source>
</reference>
<organism evidence="1 2">
    <name type="scientific">Seinonella peptonophila</name>
    <dbReference type="NCBI Taxonomy" id="112248"/>
    <lineage>
        <taxon>Bacteria</taxon>
        <taxon>Bacillati</taxon>
        <taxon>Bacillota</taxon>
        <taxon>Bacilli</taxon>
        <taxon>Bacillales</taxon>
        <taxon>Thermoactinomycetaceae</taxon>
        <taxon>Seinonella</taxon>
    </lineage>
</organism>
<evidence type="ECO:0000313" key="2">
    <source>
        <dbReference type="Proteomes" id="UP000184476"/>
    </source>
</evidence>
<dbReference type="EMBL" id="FQVL01000001">
    <property type="protein sequence ID" value="SHE36914.1"/>
    <property type="molecule type" value="Genomic_DNA"/>
</dbReference>
<accession>A0A1M4SXG2</accession>
<name>A0A1M4SXG2_9BACL</name>
<dbReference type="RefSeq" id="WP_139278944.1">
    <property type="nucleotide sequence ID" value="NZ_FQVL01000001.1"/>
</dbReference>
<gene>
    <name evidence="1" type="ORF">SAMN05444392_101192</name>
</gene>
<dbReference type="AlphaFoldDB" id="A0A1M4SXG2"/>
<proteinExistence type="predicted"/>
<dbReference type="Proteomes" id="UP000184476">
    <property type="component" value="Unassembled WGS sequence"/>
</dbReference>